<evidence type="ECO:0000313" key="1">
    <source>
        <dbReference type="EMBL" id="KAF7826910.1"/>
    </source>
</evidence>
<evidence type="ECO:0000313" key="2">
    <source>
        <dbReference type="Proteomes" id="UP000634136"/>
    </source>
</evidence>
<organism evidence="1 2">
    <name type="scientific">Senna tora</name>
    <dbReference type="NCBI Taxonomy" id="362788"/>
    <lineage>
        <taxon>Eukaryota</taxon>
        <taxon>Viridiplantae</taxon>
        <taxon>Streptophyta</taxon>
        <taxon>Embryophyta</taxon>
        <taxon>Tracheophyta</taxon>
        <taxon>Spermatophyta</taxon>
        <taxon>Magnoliopsida</taxon>
        <taxon>eudicotyledons</taxon>
        <taxon>Gunneridae</taxon>
        <taxon>Pentapetalae</taxon>
        <taxon>rosids</taxon>
        <taxon>fabids</taxon>
        <taxon>Fabales</taxon>
        <taxon>Fabaceae</taxon>
        <taxon>Caesalpinioideae</taxon>
        <taxon>Cassia clade</taxon>
        <taxon>Senna</taxon>
    </lineage>
</organism>
<protein>
    <submittedName>
        <fullName evidence="1">Uncharacterized protein</fullName>
    </submittedName>
</protein>
<sequence length="144" mass="16589">MARPLISQYHSMLDILLSGDLSLVHNSVRGIQVTLRWVNGNARGGRYGASKEKGEILWACKGPRTRMMCLDFSTHLLYRFTSEFYLAMHKLFHECLDHILPRPQALFTKAYVPLECKPHEAEMEMREKELLVLSPTSPWSSNKL</sequence>
<dbReference type="Proteomes" id="UP000634136">
    <property type="component" value="Unassembled WGS sequence"/>
</dbReference>
<dbReference type="AlphaFoldDB" id="A0A834WKR1"/>
<keyword evidence="2" id="KW-1185">Reference proteome</keyword>
<dbReference type="EMBL" id="JAAIUW010000006">
    <property type="protein sequence ID" value="KAF7826910.1"/>
    <property type="molecule type" value="Genomic_DNA"/>
</dbReference>
<gene>
    <name evidence="1" type="ORF">G2W53_018074</name>
</gene>
<proteinExistence type="predicted"/>
<comment type="caution">
    <text evidence="1">The sequence shown here is derived from an EMBL/GenBank/DDBJ whole genome shotgun (WGS) entry which is preliminary data.</text>
</comment>
<reference evidence="1" key="1">
    <citation type="submission" date="2020-09" db="EMBL/GenBank/DDBJ databases">
        <title>Genome-Enabled Discovery of Anthraquinone Biosynthesis in Senna tora.</title>
        <authorList>
            <person name="Kang S.-H."/>
            <person name="Pandey R.P."/>
            <person name="Lee C.-M."/>
            <person name="Sim J.-S."/>
            <person name="Jeong J.-T."/>
            <person name="Choi B.-S."/>
            <person name="Jung M."/>
            <person name="Ginzburg D."/>
            <person name="Zhao K."/>
            <person name="Won S.Y."/>
            <person name="Oh T.-J."/>
            <person name="Yu Y."/>
            <person name="Kim N.-H."/>
            <person name="Lee O.R."/>
            <person name="Lee T.-H."/>
            <person name="Bashyal P."/>
            <person name="Kim T.-S."/>
            <person name="Lee W.-H."/>
            <person name="Kawkins C."/>
            <person name="Kim C.-K."/>
            <person name="Kim J.S."/>
            <person name="Ahn B.O."/>
            <person name="Rhee S.Y."/>
            <person name="Sohng J.K."/>
        </authorList>
    </citation>
    <scope>NUCLEOTIDE SEQUENCE</scope>
    <source>
        <tissue evidence="1">Leaf</tissue>
    </source>
</reference>
<name>A0A834WKR1_9FABA</name>
<accession>A0A834WKR1</accession>